<evidence type="ECO:0000313" key="1">
    <source>
        <dbReference type="EMBL" id="MBB3836924.1"/>
    </source>
</evidence>
<dbReference type="RefSeq" id="WP_183971675.1">
    <property type="nucleotide sequence ID" value="NZ_JACIBY010000001.1"/>
</dbReference>
<protein>
    <submittedName>
        <fullName evidence="1">Uncharacterized protein</fullName>
    </submittedName>
</protein>
<name>A0A7W6ENV9_9BACT</name>
<accession>A0A7W6ENV9</accession>
<dbReference type="EMBL" id="JACIBY010000001">
    <property type="protein sequence ID" value="MBB3836924.1"/>
    <property type="molecule type" value="Genomic_DNA"/>
</dbReference>
<keyword evidence="2" id="KW-1185">Reference proteome</keyword>
<proteinExistence type="predicted"/>
<evidence type="ECO:0000313" key="2">
    <source>
        <dbReference type="Proteomes" id="UP000541352"/>
    </source>
</evidence>
<comment type="caution">
    <text evidence="1">The sequence shown here is derived from an EMBL/GenBank/DDBJ whole genome shotgun (WGS) entry which is preliminary data.</text>
</comment>
<reference evidence="1 2" key="1">
    <citation type="submission" date="2020-08" db="EMBL/GenBank/DDBJ databases">
        <title>Genomic Encyclopedia of Type Strains, Phase IV (KMG-IV): sequencing the most valuable type-strain genomes for metagenomic binning, comparative biology and taxonomic classification.</title>
        <authorList>
            <person name="Goeker M."/>
        </authorList>
    </citation>
    <scope>NUCLEOTIDE SEQUENCE [LARGE SCALE GENOMIC DNA]</scope>
    <source>
        <strain evidence="1 2">DSM 17976</strain>
    </source>
</reference>
<dbReference type="AlphaFoldDB" id="A0A7W6ENV9"/>
<organism evidence="1 2">
    <name type="scientific">Runella defluvii</name>
    <dbReference type="NCBI Taxonomy" id="370973"/>
    <lineage>
        <taxon>Bacteria</taxon>
        <taxon>Pseudomonadati</taxon>
        <taxon>Bacteroidota</taxon>
        <taxon>Cytophagia</taxon>
        <taxon>Cytophagales</taxon>
        <taxon>Spirosomataceae</taxon>
        <taxon>Runella</taxon>
    </lineage>
</organism>
<dbReference type="Proteomes" id="UP000541352">
    <property type="component" value="Unassembled WGS sequence"/>
</dbReference>
<sequence length="464" mass="53414">MRKIDIIYPNLIALLNNLTIDGASFAAFHDGLDEEGQNKLIDISEKIATEKREITKTQLRREFYPDFTNLLNFITEYNDNFNAFPNFRKNELVAIISIIQKLTSEFGGADTLNLEEEVAIEDFDIVEMNEAIVQDNFLHFDTTDITHSLFLFNINKSTEFKNYIDSINSGVHILYYLLSKIGVHANLLTADKYVLVKSTFSAKPKIVWATLCLHIVKTGGIIHSSYEYLLPPAIPTSFLVSLGKNYQQFSDSIGIISEYNYQKDILDKYLRVYHVFENFMYKSPLVKLERDSSGEVFSIRDFKRMYDRINDSEINMLKKLFESILALEHTPGQTFNTKILNSWSGLIPGSFVDAVKINFLIDVLNIKTGKGNTIVHGDITADTLPHFFAKLVYAFRNSMVHNRETEFHLTHQTLLNHPVIENTALIVLESFLLPILEEVVFYLIINENTIVWYDNSILKLWEKD</sequence>
<gene>
    <name evidence="1" type="ORF">FHS57_000906</name>
</gene>